<feature type="transmembrane region" description="Helical" evidence="6">
    <location>
        <begin position="292"/>
        <end position="310"/>
    </location>
</feature>
<evidence type="ECO:0000256" key="5">
    <source>
        <dbReference type="ARBA" id="ARBA00023136"/>
    </source>
</evidence>
<feature type="transmembrane region" description="Helical" evidence="6">
    <location>
        <begin position="200"/>
        <end position="218"/>
    </location>
</feature>
<keyword evidence="5 6" id="KW-0472">Membrane</keyword>
<feature type="transmembrane region" description="Helical" evidence="6">
    <location>
        <begin position="174"/>
        <end position="193"/>
    </location>
</feature>
<sequence length="393" mass="44262">MKLSTKWTDRFDWTLAFYLLLFCIVSLTAIGSAQNSGQYNTNFIPLQIRWYVLGAFIIFVMIQLEPQQYKKLAWPLYAFGIFLLLFLMLAPGGQDQIAEIRLGAKRWLHLPVIGTIQPSEFIKTFFILGLARTVSNHHERYPEKSLKMDMMLLGKAGVMLLVPLAFIMKQPDLGTSLVFIAITIAVVIASGISWKLLAPLMAAGATLGATLLWMAIYAQDFLQKLGFDPYQFKRVYSWLDPYSYPGEEGYNLIQAMTAIGSGEFTGKGFKESVVYIPENHTDFIISVIGEEWGFIGSSLLITLFFVFIYHLTKIALTLKDTFSVYVTAGVIAMLAFHVLENIGMNIQLLPITGIPLPFISYGGSSLFSNMFAIGLIFSMQFHQQNYLFETEDE</sequence>
<dbReference type="InterPro" id="IPR011923">
    <property type="entry name" value="RodA/MrdB"/>
</dbReference>
<gene>
    <name evidence="7" type="primary">rodA</name>
    <name evidence="7" type="ORF">H9659_03365</name>
</gene>
<proteinExistence type="predicted"/>
<evidence type="ECO:0000313" key="7">
    <source>
        <dbReference type="EMBL" id="MBD7907372.1"/>
    </source>
</evidence>
<reference evidence="7 8" key="1">
    <citation type="submission" date="2020-08" db="EMBL/GenBank/DDBJ databases">
        <title>A Genomic Blueprint of the Chicken Gut Microbiome.</title>
        <authorList>
            <person name="Gilroy R."/>
            <person name="Ravi A."/>
            <person name="Getino M."/>
            <person name="Pursley I."/>
            <person name="Horton D.L."/>
            <person name="Alikhan N.-F."/>
            <person name="Baker D."/>
            <person name="Gharbi K."/>
            <person name="Hall N."/>
            <person name="Watson M."/>
            <person name="Adriaenssens E.M."/>
            <person name="Foster-Nyarko E."/>
            <person name="Jarju S."/>
            <person name="Secka A."/>
            <person name="Antonio M."/>
            <person name="Oren A."/>
            <person name="Chaudhuri R."/>
            <person name="La Ragione R.M."/>
            <person name="Hildebrand F."/>
            <person name="Pallen M.J."/>
        </authorList>
    </citation>
    <scope>NUCLEOTIDE SEQUENCE [LARGE SCALE GENOMIC DNA]</scope>
    <source>
        <strain evidence="7 8">Sa3CUA8</strain>
    </source>
</reference>
<feature type="transmembrane region" description="Helical" evidence="6">
    <location>
        <begin position="322"/>
        <end position="339"/>
    </location>
</feature>
<dbReference type="Pfam" id="PF01098">
    <property type="entry name" value="FTSW_RODA_SPOVE"/>
    <property type="match status" value="1"/>
</dbReference>
<evidence type="ECO:0000256" key="6">
    <source>
        <dbReference type="SAM" id="Phobius"/>
    </source>
</evidence>
<evidence type="ECO:0000256" key="3">
    <source>
        <dbReference type="ARBA" id="ARBA00022960"/>
    </source>
</evidence>
<dbReference type="PANTHER" id="PTHR30474">
    <property type="entry name" value="CELL CYCLE PROTEIN"/>
    <property type="match status" value="1"/>
</dbReference>
<feature type="transmembrane region" description="Helical" evidence="6">
    <location>
        <begin position="359"/>
        <end position="377"/>
    </location>
</feature>
<keyword evidence="2 6" id="KW-0812">Transmembrane</keyword>
<keyword evidence="3" id="KW-0133">Cell shape</keyword>
<keyword evidence="8" id="KW-1185">Reference proteome</keyword>
<comment type="caution">
    <text evidence="7">The sequence shown here is derived from an EMBL/GenBank/DDBJ whole genome shotgun (WGS) entry which is preliminary data.</text>
</comment>
<dbReference type="PANTHER" id="PTHR30474:SF1">
    <property type="entry name" value="PEPTIDOGLYCAN GLYCOSYLTRANSFERASE MRDB"/>
    <property type="match status" value="1"/>
</dbReference>
<evidence type="ECO:0000313" key="8">
    <source>
        <dbReference type="Proteomes" id="UP000659496"/>
    </source>
</evidence>
<evidence type="ECO:0000256" key="2">
    <source>
        <dbReference type="ARBA" id="ARBA00022692"/>
    </source>
</evidence>
<name>A0ABR8PGS4_9BACL</name>
<dbReference type="RefSeq" id="WP_191688555.1">
    <property type="nucleotide sequence ID" value="NZ_JACSQY010000002.1"/>
</dbReference>
<dbReference type="EMBL" id="JACSQY010000002">
    <property type="protein sequence ID" value="MBD7907372.1"/>
    <property type="molecule type" value="Genomic_DNA"/>
</dbReference>
<dbReference type="NCBIfam" id="TIGR02210">
    <property type="entry name" value="rodA_shape"/>
    <property type="match status" value="1"/>
</dbReference>
<organism evidence="7 8">
    <name type="scientific">Sporosarcina gallistercoris</name>
    <dbReference type="NCBI Taxonomy" id="2762245"/>
    <lineage>
        <taxon>Bacteria</taxon>
        <taxon>Bacillati</taxon>
        <taxon>Bacillota</taxon>
        <taxon>Bacilli</taxon>
        <taxon>Bacillales</taxon>
        <taxon>Caryophanaceae</taxon>
        <taxon>Sporosarcina</taxon>
    </lineage>
</organism>
<feature type="transmembrane region" description="Helical" evidence="6">
    <location>
        <begin position="152"/>
        <end position="168"/>
    </location>
</feature>
<dbReference type="InterPro" id="IPR001182">
    <property type="entry name" value="FtsW/RodA"/>
</dbReference>
<feature type="transmembrane region" description="Helical" evidence="6">
    <location>
        <begin position="112"/>
        <end position="131"/>
    </location>
</feature>
<dbReference type="Proteomes" id="UP000659496">
    <property type="component" value="Unassembled WGS sequence"/>
</dbReference>
<evidence type="ECO:0000256" key="1">
    <source>
        <dbReference type="ARBA" id="ARBA00004141"/>
    </source>
</evidence>
<comment type="subcellular location">
    <subcellularLocation>
        <location evidence="1">Membrane</location>
        <topology evidence="1">Multi-pass membrane protein</topology>
    </subcellularLocation>
</comment>
<feature type="transmembrane region" description="Helical" evidence="6">
    <location>
        <begin position="74"/>
        <end position="92"/>
    </location>
</feature>
<keyword evidence="4 6" id="KW-1133">Transmembrane helix</keyword>
<protein>
    <submittedName>
        <fullName evidence="7">Rod shape-determining protein RodA</fullName>
    </submittedName>
</protein>
<accession>A0ABR8PGS4</accession>
<evidence type="ECO:0000256" key="4">
    <source>
        <dbReference type="ARBA" id="ARBA00022989"/>
    </source>
</evidence>
<feature type="transmembrane region" description="Helical" evidence="6">
    <location>
        <begin position="43"/>
        <end position="62"/>
    </location>
</feature>